<protein>
    <submittedName>
        <fullName evidence="1">Uncharacterized protein</fullName>
    </submittedName>
</protein>
<evidence type="ECO:0000313" key="2">
    <source>
        <dbReference type="Proteomes" id="UP001055879"/>
    </source>
</evidence>
<name>A0ACB9DHU9_ARCLA</name>
<dbReference type="Proteomes" id="UP001055879">
    <property type="component" value="Linkage Group LG03"/>
</dbReference>
<proteinExistence type="predicted"/>
<dbReference type="EMBL" id="CM042049">
    <property type="protein sequence ID" value="KAI3746053.1"/>
    <property type="molecule type" value="Genomic_DNA"/>
</dbReference>
<gene>
    <name evidence="1" type="ORF">L6452_08472</name>
</gene>
<sequence length="142" mass="15799">MLVGCKTAATATAAATDAIAAATTSSDTTSYTSSAIFAKWHKNELPDYYLRCIPTHLVGRDRWGLLLGLQGSGWLETDHIDGWVWFIRESRPPNAGWTVMLSEFIITWSLVVVRVPSTKWRRIRPLYHGGLFSITGWLATST</sequence>
<reference evidence="1 2" key="2">
    <citation type="journal article" date="2022" name="Mol. Ecol. Resour.">
        <title>The genomes of chicory, endive, great burdock and yacon provide insights into Asteraceae paleo-polyploidization history and plant inulin production.</title>
        <authorList>
            <person name="Fan W."/>
            <person name="Wang S."/>
            <person name="Wang H."/>
            <person name="Wang A."/>
            <person name="Jiang F."/>
            <person name="Liu H."/>
            <person name="Zhao H."/>
            <person name="Xu D."/>
            <person name="Zhang Y."/>
        </authorList>
    </citation>
    <scope>NUCLEOTIDE SEQUENCE [LARGE SCALE GENOMIC DNA]</scope>
    <source>
        <strain evidence="2">cv. Niubang</strain>
    </source>
</reference>
<organism evidence="1 2">
    <name type="scientific">Arctium lappa</name>
    <name type="common">Greater burdock</name>
    <name type="synonym">Lappa major</name>
    <dbReference type="NCBI Taxonomy" id="4217"/>
    <lineage>
        <taxon>Eukaryota</taxon>
        <taxon>Viridiplantae</taxon>
        <taxon>Streptophyta</taxon>
        <taxon>Embryophyta</taxon>
        <taxon>Tracheophyta</taxon>
        <taxon>Spermatophyta</taxon>
        <taxon>Magnoliopsida</taxon>
        <taxon>eudicotyledons</taxon>
        <taxon>Gunneridae</taxon>
        <taxon>Pentapetalae</taxon>
        <taxon>asterids</taxon>
        <taxon>campanulids</taxon>
        <taxon>Asterales</taxon>
        <taxon>Asteraceae</taxon>
        <taxon>Carduoideae</taxon>
        <taxon>Cardueae</taxon>
        <taxon>Arctiinae</taxon>
        <taxon>Arctium</taxon>
    </lineage>
</organism>
<keyword evidence="2" id="KW-1185">Reference proteome</keyword>
<reference evidence="2" key="1">
    <citation type="journal article" date="2022" name="Mol. Ecol. Resour.">
        <title>The genomes of chicory, endive, great burdock and yacon provide insights into Asteraceae palaeo-polyploidization history and plant inulin production.</title>
        <authorList>
            <person name="Fan W."/>
            <person name="Wang S."/>
            <person name="Wang H."/>
            <person name="Wang A."/>
            <person name="Jiang F."/>
            <person name="Liu H."/>
            <person name="Zhao H."/>
            <person name="Xu D."/>
            <person name="Zhang Y."/>
        </authorList>
    </citation>
    <scope>NUCLEOTIDE SEQUENCE [LARGE SCALE GENOMIC DNA]</scope>
    <source>
        <strain evidence="2">cv. Niubang</strain>
    </source>
</reference>
<accession>A0ACB9DHU9</accession>
<evidence type="ECO:0000313" key="1">
    <source>
        <dbReference type="EMBL" id="KAI3746053.1"/>
    </source>
</evidence>
<comment type="caution">
    <text evidence="1">The sequence shown here is derived from an EMBL/GenBank/DDBJ whole genome shotgun (WGS) entry which is preliminary data.</text>
</comment>